<dbReference type="AlphaFoldDB" id="A0A8T7M7V0"/>
<name>A0A8T7M7V0_9CHLR</name>
<evidence type="ECO:0008006" key="7">
    <source>
        <dbReference type="Google" id="ProtNLM"/>
    </source>
</evidence>
<evidence type="ECO:0000256" key="2">
    <source>
        <dbReference type="ARBA" id="ARBA00022801"/>
    </source>
</evidence>
<evidence type="ECO:0000313" key="5">
    <source>
        <dbReference type="Proteomes" id="UP000521676"/>
    </source>
</evidence>
<dbReference type="PANTHER" id="PTHR11080:SF2">
    <property type="entry name" value="LD05707P"/>
    <property type="match status" value="1"/>
</dbReference>
<dbReference type="Gene3D" id="3.40.50.850">
    <property type="entry name" value="Isochorismatase-like"/>
    <property type="match status" value="1"/>
</dbReference>
<evidence type="ECO:0000313" key="6">
    <source>
        <dbReference type="Proteomes" id="UP001431572"/>
    </source>
</evidence>
<reference evidence="3 5" key="1">
    <citation type="submission" date="2020-06" db="EMBL/GenBank/DDBJ databases">
        <title>Anoxygenic phototrophic Chloroflexota member uses a Type I reaction center.</title>
        <authorList>
            <person name="Tsuji J.M."/>
            <person name="Shaw N.A."/>
            <person name="Nagashima S."/>
            <person name="Venkiteswaran J."/>
            <person name="Schiff S.L."/>
            <person name="Hanada S."/>
            <person name="Tank M."/>
            <person name="Neufeld J.D."/>
        </authorList>
    </citation>
    <scope>NUCLEOTIDE SEQUENCE [LARGE SCALE GENOMIC DNA]</scope>
    <source>
        <strain evidence="3">L227-S17</strain>
    </source>
</reference>
<dbReference type="PANTHER" id="PTHR11080">
    <property type="entry name" value="PYRAZINAMIDASE/NICOTINAMIDASE"/>
    <property type="match status" value="1"/>
</dbReference>
<organism evidence="3 5">
    <name type="scientific">Candidatus Chlorohelix allophototropha</name>
    <dbReference type="NCBI Taxonomy" id="3003348"/>
    <lineage>
        <taxon>Bacteria</taxon>
        <taxon>Bacillati</taxon>
        <taxon>Chloroflexota</taxon>
        <taxon>Chloroflexia</taxon>
        <taxon>Candidatus Chloroheliales</taxon>
        <taxon>Candidatus Chloroheliaceae</taxon>
        <taxon>Candidatus Chlorohelix</taxon>
    </lineage>
</organism>
<dbReference type="RefSeq" id="WP_341469974.1">
    <property type="nucleotide sequence ID" value="NZ_CP128400.1"/>
</dbReference>
<reference evidence="4" key="2">
    <citation type="journal article" date="2024" name="Nature">
        <title>Anoxygenic phototroph of the Chloroflexota uses a type I reaction centre.</title>
        <authorList>
            <person name="Tsuji J.M."/>
            <person name="Shaw N.A."/>
            <person name="Nagashima S."/>
            <person name="Venkiteswaran J.J."/>
            <person name="Schiff S.L."/>
            <person name="Watanabe T."/>
            <person name="Fukui M."/>
            <person name="Hanada S."/>
            <person name="Tank M."/>
            <person name="Neufeld J.D."/>
        </authorList>
    </citation>
    <scope>NUCLEOTIDE SEQUENCE</scope>
    <source>
        <strain evidence="4">L227-S17</strain>
    </source>
</reference>
<evidence type="ECO:0000313" key="3">
    <source>
        <dbReference type="EMBL" id="NWJ48131.1"/>
    </source>
</evidence>
<evidence type="ECO:0000313" key="4">
    <source>
        <dbReference type="EMBL" id="WJW68070.1"/>
    </source>
</evidence>
<keyword evidence="2" id="KW-0378">Hydrolase</keyword>
<dbReference type="Proteomes" id="UP000521676">
    <property type="component" value="Unassembled WGS sequence"/>
</dbReference>
<dbReference type="InterPro" id="IPR036380">
    <property type="entry name" value="Isochorismatase-like_sf"/>
</dbReference>
<protein>
    <recommendedName>
        <fullName evidence="7">Nicotinamidase</fullName>
    </recommendedName>
</protein>
<dbReference type="EMBL" id="CP128400">
    <property type="protein sequence ID" value="WJW68070.1"/>
    <property type="molecule type" value="Genomic_DNA"/>
</dbReference>
<dbReference type="Proteomes" id="UP001431572">
    <property type="component" value="Chromosome 2"/>
</dbReference>
<dbReference type="EMBL" id="JACATZ010000003">
    <property type="protein sequence ID" value="NWJ48131.1"/>
    <property type="molecule type" value="Genomic_DNA"/>
</dbReference>
<accession>A0A8T7M7V0</accession>
<gene>
    <name evidence="3" type="ORF">HXX08_19925</name>
    <name evidence="4" type="ORF">OZ401_003668</name>
</gene>
<keyword evidence="6" id="KW-1185">Reference proteome</keyword>
<proteinExistence type="inferred from homology"/>
<evidence type="ECO:0000256" key="1">
    <source>
        <dbReference type="ARBA" id="ARBA00006336"/>
    </source>
</evidence>
<comment type="similarity">
    <text evidence="1">Belongs to the isochorismatase family.</text>
</comment>
<dbReference type="SUPFAM" id="SSF52499">
    <property type="entry name" value="Isochorismatase-like hydrolases"/>
    <property type="match status" value="1"/>
</dbReference>
<sequence length="314" mass="34849">MATNQTNAAFPAYYDPAKVGTLYQSEIAVAAEAGLKAQSAPSAHDKKRVMLLLVDPQVDFILPTGTLSVPGAVEDTRRTIEWIYQHNGEITSIAASLDSHTAFQIFYPTWWINEKGEHPAPFTTISGEDIRNGTWKPVIDPTWSLHYVEELEKGGKYILMIWPYHTMIGTPGQSIVPALSEAIMYHSAARHAQPMWLIKGSIPQTENYSILEPEVKVPTHPLGGLNTSFLDMLSKYDLVYVAGQAKSHCVLSTMRSIIQYFSNQPEVIAKLRFLMDCTSSVQHPAIDFDAIANAELQAMSKQGMRLVTSKDPIN</sequence>
<dbReference type="InterPro" id="IPR052347">
    <property type="entry name" value="Isochorismatase_Nicotinamidase"/>
</dbReference>
<dbReference type="GO" id="GO:0016787">
    <property type="term" value="F:hydrolase activity"/>
    <property type="evidence" value="ECO:0007669"/>
    <property type="project" value="UniProtKB-KW"/>
</dbReference>